<evidence type="ECO:0000313" key="3">
    <source>
        <dbReference type="EMBL" id="KAL0276696.1"/>
    </source>
</evidence>
<dbReference type="EMBL" id="JARGDH010000002">
    <property type="protein sequence ID" value="KAL0276697.1"/>
    <property type="molecule type" value="Genomic_DNA"/>
</dbReference>
<evidence type="ECO:0000256" key="2">
    <source>
        <dbReference type="SAM" id="SignalP"/>
    </source>
</evidence>
<protein>
    <submittedName>
        <fullName evidence="3">Uncharacterized protein</fullName>
    </submittedName>
</protein>
<dbReference type="EMBL" id="JARGDH010000002">
    <property type="protein sequence ID" value="KAL0276696.1"/>
    <property type="molecule type" value="Genomic_DNA"/>
</dbReference>
<dbReference type="AlphaFoldDB" id="A0AAW2I4C6"/>
<evidence type="ECO:0000256" key="1">
    <source>
        <dbReference type="SAM" id="MobiDB-lite"/>
    </source>
</evidence>
<comment type="caution">
    <text evidence="3">The sequence shown here is derived from an EMBL/GenBank/DDBJ whole genome shotgun (WGS) entry which is preliminary data.</text>
</comment>
<feature type="region of interest" description="Disordered" evidence="1">
    <location>
        <begin position="139"/>
        <end position="165"/>
    </location>
</feature>
<keyword evidence="2" id="KW-0732">Signal</keyword>
<gene>
    <name evidence="3" type="ORF">PYX00_004210</name>
</gene>
<organism evidence="3">
    <name type="scientific">Menopon gallinae</name>
    <name type="common">poultry shaft louse</name>
    <dbReference type="NCBI Taxonomy" id="328185"/>
    <lineage>
        <taxon>Eukaryota</taxon>
        <taxon>Metazoa</taxon>
        <taxon>Ecdysozoa</taxon>
        <taxon>Arthropoda</taxon>
        <taxon>Hexapoda</taxon>
        <taxon>Insecta</taxon>
        <taxon>Pterygota</taxon>
        <taxon>Neoptera</taxon>
        <taxon>Paraneoptera</taxon>
        <taxon>Psocodea</taxon>
        <taxon>Troctomorpha</taxon>
        <taxon>Phthiraptera</taxon>
        <taxon>Amblycera</taxon>
        <taxon>Menoponidae</taxon>
        <taxon>Menopon</taxon>
    </lineage>
</organism>
<sequence>MANEHSGVKFFVIYTIIIGLVAPHVVHGKEEEGESPLLEIVQSLLQESVRNQKGGSGLSVLGGLVQGFMQSEGGRQIGDMLAGSQKGNGAAELLSSLGTLWQAARAANPGSSEGGKAEESGFDPSVVGTMLDLFSTLSKAASDGDNSNNKRDLKSEEKKDDGSVDWEGVLNAAGGLISSMSGNQQKSSGSGFESFLSFLPVLLSSLSGQHNIHASKSIPHHSHEQFLPPVLENLHEYWDHFSKSEFGKSLWENSGLSKLVKLFTDFKGEIEVDKVFVSLENNSLRRMWVKSLSSFVAQWVKHFTDPQVQGRYLETVQLVCNSFLKAQGYPEKTHIDLNRPAESISALANAVFKKQFNLKVNSETYVTPVILYVQEIFKLAQKKGFGVSQLSTQDIEGKLSETLDAEVIEPVLRVNRAFKFGSKRKECAQYVICAVNKPQDASKSGLKPGITKLASLAASWFLSNNHNIQFWNLYQAAVEENNCSKYGKMCSEFDTEDLRATTEYFHNEL</sequence>
<feature type="signal peptide" evidence="2">
    <location>
        <begin position="1"/>
        <end position="28"/>
    </location>
</feature>
<feature type="compositionally biased region" description="Basic and acidic residues" evidence="1">
    <location>
        <begin position="148"/>
        <end position="162"/>
    </location>
</feature>
<feature type="chain" id="PRO_5044477041" evidence="2">
    <location>
        <begin position="29"/>
        <end position="509"/>
    </location>
</feature>
<reference evidence="3" key="1">
    <citation type="journal article" date="2024" name="Gigascience">
        <title>Chromosome-level genome of the poultry shaft louse Menopon gallinae provides insight into the host-switching and adaptive evolution of parasitic lice.</title>
        <authorList>
            <person name="Xu Y."/>
            <person name="Ma L."/>
            <person name="Liu S."/>
            <person name="Liang Y."/>
            <person name="Liu Q."/>
            <person name="He Z."/>
            <person name="Tian L."/>
            <person name="Duan Y."/>
            <person name="Cai W."/>
            <person name="Li H."/>
            <person name="Song F."/>
        </authorList>
    </citation>
    <scope>NUCLEOTIDE SEQUENCE</scope>
    <source>
        <strain evidence="3">Cailab_2023a</strain>
    </source>
</reference>
<accession>A0AAW2I4C6</accession>
<name>A0AAW2I4C6_9NEOP</name>
<proteinExistence type="predicted"/>